<proteinExistence type="predicted"/>
<dbReference type="SUPFAM" id="SSF48403">
    <property type="entry name" value="Ankyrin repeat"/>
    <property type="match status" value="1"/>
</dbReference>
<name>A0A8H7QM32_9FUNG</name>
<feature type="region of interest" description="Disordered" evidence="4">
    <location>
        <begin position="147"/>
        <end position="166"/>
    </location>
</feature>
<dbReference type="PRINTS" id="PR01415">
    <property type="entry name" value="ANKYRIN"/>
</dbReference>
<accession>A0A8H7QM32</accession>
<dbReference type="InterPro" id="IPR036770">
    <property type="entry name" value="Ankyrin_rpt-contain_sf"/>
</dbReference>
<dbReference type="PROSITE" id="PS50088">
    <property type="entry name" value="ANK_REPEAT"/>
    <property type="match status" value="1"/>
</dbReference>
<evidence type="ECO:0000313" key="6">
    <source>
        <dbReference type="Proteomes" id="UP000603453"/>
    </source>
</evidence>
<sequence length="166" mass="17961">MTEYQGASPNELMLSLCRGDQEEELELLLGEGHCDVSFTDGTGNSAAHYAVKAGSIGCLEVLVNHDEVDLDIQDRIGGDTPLHLAVQYANKEHDMAFAMIDLLLAGGADPNIANRNKMTPIMICNPKYKDITDRLDGASVAYNMDDSDIANHEEDDDAEGSASEED</sequence>
<keyword evidence="6" id="KW-1185">Reference proteome</keyword>
<dbReference type="OrthoDB" id="9995210at2759"/>
<keyword evidence="1" id="KW-0677">Repeat</keyword>
<dbReference type="Pfam" id="PF12796">
    <property type="entry name" value="Ank_2"/>
    <property type="match status" value="1"/>
</dbReference>
<feature type="repeat" description="ANK" evidence="3">
    <location>
        <begin position="77"/>
        <end position="115"/>
    </location>
</feature>
<dbReference type="Proteomes" id="UP000603453">
    <property type="component" value="Unassembled WGS sequence"/>
</dbReference>
<evidence type="ECO:0000313" key="5">
    <source>
        <dbReference type="EMBL" id="KAG2194794.1"/>
    </source>
</evidence>
<evidence type="ECO:0000256" key="3">
    <source>
        <dbReference type="PROSITE-ProRule" id="PRU00023"/>
    </source>
</evidence>
<keyword evidence="2 3" id="KW-0040">ANK repeat</keyword>
<dbReference type="PANTHER" id="PTHR24173">
    <property type="entry name" value="ANKYRIN REPEAT CONTAINING"/>
    <property type="match status" value="1"/>
</dbReference>
<dbReference type="AlphaFoldDB" id="A0A8H7QM32"/>
<dbReference type="PANTHER" id="PTHR24173:SF74">
    <property type="entry name" value="ANKYRIN REPEAT DOMAIN-CONTAINING PROTEIN 16"/>
    <property type="match status" value="1"/>
</dbReference>
<organism evidence="5 6">
    <name type="scientific">Mucor saturninus</name>
    <dbReference type="NCBI Taxonomy" id="64648"/>
    <lineage>
        <taxon>Eukaryota</taxon>
        <taxon>Fungi</taxon>
        <taxon>Fungi incertae sedis</taxon>
        <taxon>Mucoromycota</taxon>
        <taxon>Mucoromycotina</taxon>
        <taxon>Mucoromycetes</taxon>
        <taxon>Mucorales</taxon>
        <taxon>Mucorineae</taxon>
        <taxon>Mucoraceae</taxon>
        <taxon>Mucor</taxon>
    </lineage>
</organism>
<comment type="caution">
    <text evidence="5">The sequence shown here is derived from an EMBL/GenBank/DDBJ whole genome shotgun (WGS) entry which is preliminary data.</text>
</comment>
<reference evidence="5" key="1">
    <citation type="submission" date="2020-12" db="EMBL/GenBank/DDBJ databases">
        <title>Metabolic potential, ecology and presence of endohyphal bacteria is reflected in genomic diversity of Mucoromycotina.</title>
        <authorList>
            <person name="Muszewska A."/>
            <person name="Okrasinska A."/>
            <person name="Steczkiewicz K."/>
            <person name="Drgas O."/>
            <person name="Orlowska M."/>
            <person name="Perlinska-Lenart U."/>
            <person name="Aleksandrzak-Piekarczyk T."/>
            <person name="Szatraj K."/>
            <person name="Zielenkiewicz U."/>
            <person name="Pilsyk S."/>
            <person name="Malc E."/>
            <person name="Mieczkowski P."/>
            <person name="Kruszewska J.S."/>
            <person name="Biernat P."/>
            <person name="Pawlowska J."/>
        </authorList>
    </citation>
    <scope>NUCLEOTIDE SEQUENCE</scope>
    <source>
        <strain evidence="5">WA0000017839</strain>
    </source>
</reference>
<evidence type="ECO:0000256" key="2">
    <source>
        <dbReference type="ARBA" id="ARBA00023043"/>
    </source>
</evidence>
<evidence type="ECO:0000256" key="1">
    <source>
        <dbReference type="ARBA" id="ARBA00022737"/>
    </source>
</evidence>
<dbReference type="PROSITE" id="PS50297">
    <property type="entry name" value="ANK_REP_REGION"/>
    <property type="match status" value="1"/>
</dbReference>
<protein>
    <submittedName>
        <fullName evidence="5">Uncharacterized protein</fullName>
    </submittedName>
</protein>
<evidence type="ECO:0000256" key="4">
    <source>
        <dbReference type="SAM" id="MobiDB-lite"/>
    </source>
</evidence>
<dbReference type="SMART" id="SM00248">
    <property type="entry name" value="ANK"/>
    <property type="match status" value="2"/>
</dbReference>
<dbReference type="InterPro" id="IPR002110">
    <property type="entry name" value="Ankyrin_rpt"/>
</dbReference>
<dbReference type="Gene3D" id="1.25.40.20">
    <property type="entry name" value="Ankyrin repeat-containing domain"/>
    <property type="match status" value="1"/>
</dbReference>
<gene>
    <name evidence="5" type="ORF">INT47_004125</name>
</gene>
<dbReference type="EMBL" id="JAEPRD010000187">
    <property type="protein sequence ID" value="KAG2194794.1"/>
    <property type="molecule type" value="Genomic_DNA"/>
</dbReference>